<keyword evidence="1" id="KW-0812">Transmembrane</keyword>
<dbReference type="Proteomes" id="UP000580718">
    <property type="component" value="Unassembled WGS sequence"/>
</dbReference>
<keyword evidence="1" id="KW-1133">Transmembrane helix</keyword>
<dbReference type="RefSeq" id="WP_183513889.1">
    <property type="nucleotide sequence ID" value="NZ_JACIBU010000001.1"/>
</dbReference>
<dbReference type="SUPFAM" id="SSF49899">
    <property type="entry name" value="Concanavalin A-like lectins/glucanases"/>
    <property type="match status" value="1"/>
</dbReference>
<evidence type="ECO:0000313" key="3">
    <source>
        <dbReference type="Proteomes" id="UP000580718"/>
    </source>
</evidence>
<protein>
    <submittedName>
        <fullName evidence="2">Signal peptidase I</fullName>
    </submittedName>
</protein>
<dbReference type="CDD" id="cd06530">
    <property type="entry name" value="S26_SPase_I"/>
    <property type="match status" value="1"/>
</dbReference>
<dbReference type="InterPro" id="IPR013320">
    <property type="entry name" value="ConA-like_dom_sf"/>
</dbReference>
<dbReference type="InterPro" id="IPR036286">
    <property type="entry name" value="LexA/Signal_pep-like_sf"/>
</dbReference>
<comment type="caution">
    <text evidence="2">The sequence shown here is derived from an EMBL/GenBank/DDBJ whole genome shotgun (WGS) entry which is preliminary data.</text>
</comment>
<dbReference type="AlphaFoldDB" id="A0A839Y7P6"/>
<feature type="transmembrane region" description="Helical" evidence="1">
    <location>
        <begin position="193"/>
        <end position="212"/>
    </location>
</feature>
<dbReference type="Gene3D" id="2.60.120.200">
    <property type="match status" value="1"/>
</dbReference>
<dbReference type="EMBL" id="JACIBU010000001">
    <property type="protein sequence ID" value="MBB3677396.1"/>
    <property type="molecule type" value="Genomic_DNA"/>
</dbReference>
<dbReference type="SUPFAM" id="SSF51306">
    <property type="entry name" value="LexA/Signal peptidase"/>
    <property type="match status" value="1"/>
</dbReference>
<dbReference type="InterPro" id="IPR019533">
    <property type="entry name" value="Peptidase_S26"/>
</dbReference>
<evidence type="ECO:0000313" key="2">
    <source>
        <dbReference type="EMBL" id="MBB3677396.1"/>
    </source>
</evidence>
<reference evidence="2 3" key="1">
    <citation type="submission" date="2020-08" db="EMBL/GenBank/DDBJ databases">
        <title>Sequencing the genomes of 1000 actinobacteria strains.</title>
        <authorList>
            <person name="Klenk H.-P."/>
        </authorList>
    </citation>
    <scope>NUCLEOTIDE SEQUENCE [LARGE SCALE GENOMIC DNA]</scope>
    <source>
        <strain evidence="2 3">DSM 16678</strain>
    </source>
</reference>
<proteinExistence type="predicted"/>
<dbReference type="GO" id="GO:0004252">
    <property type="term" value="F:serine-type endopeptidase activity"/>
    <property type="evidence" value="ECO:0007669"/>
    <property type="project" value="InterPro"/>
</dbReference>
<dbReference type="Pfam" id="PF13385">
    <property type="entry name" value="Laminin_G_3"/>
    <property type="match status" value="1"/>
</dbReference>
<evidence type="ECO:0000256" key="1">
    <source>
        <dbReference type="SAM" id="Phobius"/>
    </source>
</evidence>
<sequence length="466" mass="47424">MTAPLPPTWRASRAALVLSTVARALLGTLALLLLASVAPTAVGWETSVVLSGSMEPGVSPGDVAVVRPVAAAELAVGQVLLVDDPAAPGQLRLHRLVGIEDGGLQLQGDANASPDPQLVDPSAVHGVGALRLPALGLPVLWATEGQLLPLAGSAAVLAALVALALLHRAPEDPDRPAPPAPRGRRRLGRAGRVVVPATALGLTALLGVLPGLSAAGATFTATTANDANTWAAARYFSCTSAGASAPAYLALQESAGPTAVNSGIYAGSVNGFYSSTGVTYRVPGPVCGGDGKAVRLNGSSGYVYSTSAVSNPQVFSVQLWFATSTTSGGKLIGFGNGTNGAASSQYDRHVYMTNSGKLTFGVYDGDHETTTSPGSYNNGAWHQMTATFSPDTGLRLYVDGALVASRRQATSAEVFTGFWRVGYDTIGTNWAGTPDSPYFAGSVAHVGVWTTVLTADDIAAQYAAVG</sequence>
<dbReference type="GO" id="GO:0006465">
    <property type="term" value="P:signal peptide processing"/>
    <property type="evidence" value="ECO:0007669"/>
    <property type="project" value="InterPro"/>
</dbReference>
<accession>A0A839Y7P6</accession>
<feature type="transmembrane region" description="Helical" evidence="1">
    <location>
        <begin position="147"/>
        <end position="166"/>
    </location>
</feature>
<organism evidence="2 3">
    <name type="scientific">Modestobacter versicolor</name>
    <dbReference type="NCBI Taxonomy" id="429133"/>
    <lineage>
        <taxon>Bacteria</taxon>
        <taxon>Bacillati</taxon>
        <taxon>Actinomycetota</taxon>
        <taxon>Actinomycetes</taxon>
        <taxon>Geodermatophilales</taxon>
        <taxon>Geodermatophilaceae</taxon>
        <taxon>Modestobacter</taxon>
    </lineage>
</organism>
<gene>
    <name evidence="2" type="ORF">FHX36_003131</name>
</gene>
<keyword evidence="1" id="KW-0472">Membrane</keyword>
<name>A0A839Y7P6_9ACTN</name>